<keyword evidence="2" id="KW-0285">Flavoprotein</keyword>
<dbReference type="EMBL" id="BHYM01000050">
    <property type="protein sequence ID" value="GCE42138.1"/>
    <property type="molecule type" value="Genomic_DNA"/>
</dbReference>
<keyword evidence="3" id="KW-0274">FAD</keyword>
<evidence type="ECO:0000256" key="1">
    <source>
        <dbReference type="ARBA" id="ARBA00001974"/>
    </source>
</evidence>
<name>A0A402CEW6_RHOWR</name>
<evidence type="ECO:0000259" key="6">
    <source>
        <dbReference type="Pfam" id="PF14759"/>
    </source>
</evidence>
<protein>
    <submittedName>
        <fullName evidence="7">Ferredoxin reductase</fullName>
    </submittedName>
</protein>
<dbReference type="AlphaFoldDB" id="A0A402CEW6"/>
<dbReference type="InterPro" id="IPR028202">
    <property type="entry name" value="Reductase_C"/>
</dbReference>
<dbReference type="Gene3D" id="3.50.50.60">
    <property type="entry name" value="FAD/NAD(P)-binding domain"/>
    <property type="match status" value="2"/>
</dbReference>
<dbReference type="Pfam" id="PF07992">
    <property type="entry name" value="Pyr_redox_2"/>
    <property type="match status" value="1"/>
</dbReference>
<reference evidence="7 8" key="1">
    <citation type="submission" date="2018-11" db="EMBL/GenBank/DDBJ databases">
        <title>Microbial catabolism of amino acid.</title>
        <authorList>
            <person name="Hibi M."/>
            <person name="Ogawa J."/>
        </authorList>
    </citation>
    <scope>NUCLEOTIDE SEQUENCE [LARGE SCALE GENOMIC DNA]</scope>
    <source>
        <strain evidence="7 8">C31-06</strain>
    </source>
</reference>
<feature type="domain" description="Reductase C-terminal" evidence="6">
    <location>
        <begin position="306"/>
        <end position="390"/>
    </location>
</feature>
<dbReference type="SUPFAM" id="SSF51905">
    <property type="entry name" value="FAD/NAD(P)-binding domain"/>
    <property type="match status" value="2"/>
</dbReference>
<comment type="caution">
    <text evidence="7">The sequence shown here is derived from an EMBL/GenBank/DDBJ whole genome shotgun (WGS) entry which is preliminary data.</text>
</comment>
<proteinExistence type="predicted"/>
<dbReference type="InterPro" id="IPR016156">
    <property type="entry name" value="FAD/NAD-linked_Rdtase_dimer_sf"/>
</dbReference>
<dbReference type="PANTHER" id="PTHR43557">
    <property type="entry name" value="APOPTOSIS-INDUCING FACTOR 1"/>
    <property type="match status" value="1"/>
</dbReference>
<dbReference type="GO" id="GO:0016651">
    <property type="term" value="F:oxidoreductase activity, acting on NAD(P)H"/>
    <property type="evidence" value="ECO:0007669"/>
    <property type="project" value="TreeGrafter"/>
</dbReference>
<dbReference type="PRINTS" id="PR00411">
    <property type="entry name" value="PNDRDTASEI"/>
</dbReference>
<evidence type="ECO:0000256" key="4">
    <source>
        <dbReference type="ARBA" id="ARBA00023002"/>
    </source>
</evidence>
<feature type="domain" description="FAD/NAD(P)-binding" evidence="5">
    <location>
        <begin position="4"/>
        <end position="287"/>
    </location>
</feature>
<dbReference type="Proteomes" id="UP000287519">
    <property type="component" value="Unassembled WGS sequence"/>
</dbReference>
<dbReference type="PRINTS" id="PR00368">
    <property type="entry name" value="FADPNR"/>
</dbReference>
<evidence type="ECO:0000313" key="7">
    <source>
        <dbReference type="EMBL" id="GCE42138.1"/>
    </source>
</evidence>
<dbReference type="Pfam" id="PF14759">
    <property type="entry name" value="Reductase_C"/>
    <property type="match status" value="1"/>
</dbReference>
<comment type="cofactor">
    <cofactor evidence="1">
        <name>FAD</name>
        <dbReference type="ChEBI" id="CHEBI:57692"/>
    </cofactor>
</comment>
<dbReference type="Gene3D" id="3.30.390.30">
    <property type="match status" value="1"/>
</dbReference>
<evidence type="ECO:0000313" key="8">
    <source>
        <dbReference type="Proteomes" id="UP000287519"/>
    </source>
</evidence>
<evidence type="ECO:0000256" key="2">
    <source>
        <dbReference type="ARBA" id="ARBA00022630"/>
    </source>
</evidence>
<dbReference type="PANTHER" id="PTHR43557:SF2">
    <property type="entry name" value="RIESKE DOMAIN-CONTAINING PROTEIN-RELATED"/>
    <property type="match status" value="1"/>
</dbReference>
<dbReference type="GO" id="GO:0005737">
    <property type="term" value="C:cytoplasm"/>
    <property type="evidence" value="ECO:0007669"/>
    <property type="project" value="TreeGrafter"/>
</dbReference>
<evidence type="ECO:0000256" key="3">
    <source>
        <dbReference type="ARBA" id="ARBA00022827"/>
    </source>
</evidence>
<keyword evidence="4" id="KW-0560">Oxidoreductase</keyword>
<sequence length="399" mass="41925">MSLRELGYDAPITMVGAESHPPYQRPPLSKAFLAGDASAESLEFRNSEFYKDKGIDLLCSTRITDLQVHSSGGVATALDGRQFPFEKLALTTGAAPRRVKIPGSDLGGILYLRGIDDAVALQKQLETARDVVVVGGGFIGLEAAAVCRKRGKNVTVVEAMDSLLSRVAAPAIADFFLAAHQRRGTRFRLGSGVVALHGKGGTVSAVELADGSYLDADLVLIGIGVVPEIELAEQIGAVCDGAIVVDARAQTSVPGVVAAGDCVIGPNPLGGTDLVRLESVQNAVDQAKVAAATLVGIDMSYEVVPWFWSDQGEIKLHMAGLTTGYDQIVMRGDPATEKFSVLYYRNGQFLAINAVNRAPDYLAARAALTAGSHIPAELAGDEQMPLKKLVVAGAQITTV</sequence>
<dbReference type="InterPro" id="IPR036188">
    <property type="entry name" value="FAD/NAD-bd_sf"/>
</dbReference>
<organism evidence="7 8">
    <name type="scientific">Rhodococcus wratislaviensis</name>
    <name type="common">Tsukamurella wratislaviensis</name>
    <dbReference type="NCBI Taxonomy" id="44752"/>
    <lineage>
        <taxon>Bacteria</taxon>
        <taxon>Bacillati</taxon>
        <taxon>Actinomycetota</taxon>
        <taxon>Actinomycetes</taxon>
        <taxon>Mycobacteriales</taxon>
        <taxon>Nocardiaceae</taxon>
        <taxon>Rhodococcus</taxon>
    </lineage>
</organism>
<dbReference type="InterPro" id="IPR050446">
    <property type="entry name" value="FAD-oxidoreductase/Apoptosis"/>
</dbReference>
<gene>
    <name evidence="7" type="ORF">Rhow_006077</name>
</gene>
<evidence type="ECO:0000259" key="5">
    <source>
        <dbReference type="Pfam" id="PF07992"/>
    </source>
</evidence>
<dbReference type="SUPFAM" id="SSF55424">
    <property type="entry name" value="FAD/NAD-linked reductases, dimerisation (C-terminal) domain"/>
    <property type="match status" value="1"/>
</dbReference>
<dbReference type="InterPro" id="IPR023753">
    <property type="entry name" value="FAD/NAD-binding_dom"/>
</dbReference>
<keyword evidence="8" id="KW-1185">Reference proteome</keyword>
<accession>A0A402CEW6</accession>